<dbReference type="GO" id="GO:0005783">
    <property type="term" value="C:endoplasmic reticulum"/>
    <property type="evidence" value="ECO:0007669"/>
    <property type="project" value="TreeGrafter"/>
</dbReference>
<accession>A0AAV5QNT9</accession>
<feature type="domain" description="TATA element modulatory factor 1 TATA binding" evidence="7">
    <location>
        <begin position="879"/>
        <end position="987"/>
    </location>
</feature>
<feature type="compositionally biased region" description="Basic and acidic residues" evidence="5">
    <location>
        <begin position="113"/>
        <end position="139"/>
    </location>
</feature>
<feature type="compositionally biased region" description="Polar residues" evidence="5">
    <location>
        <begin position="94"/>
        <end position="112"/>
    </location>
</feature>
<comment type="caution">
    <text evidence="8">The sequence shown here is derived from an EMBL/GenBank/DDBJ whole genome shotgun (WGS) entry which is preliminary data.</text>
</comment>
<evidence type="ECO:0000256" key="5">
    <source>
        <dbReference type="SAM" id="MobiDB-lite"/>
    </source>
</evidence>
<dbReference type="InterPro" id="IPR022091">
    <property type="entry name" value="TMF_TATA-bd"/>
</dbReference>
<protein>
    <submittedName>
        <fullName evidence="8">Sgm1 protein</fullName>
    </submittedName>
</protein>
<feature type="region of interest" description="Disordered" evidence="5">
    <location>
        <begin position="90"/>
        <end position="295"/>
    </location>
</feature>
<dbReference type="Pfam" id="PF12325">
    <property type="entry name" value="TMF_TATA_bd"/>
    <property type="match status" value="1"/>
</dbReference>
<feature type="compositionally biased region" description="Polar residues" evidence="5">
    <location>
        <begin position="182"/>
        <end position="195"/>
    </location>
</feature>
<dbReference type="Proteomes" id="UP001360560">
    <property type="component" value="Unassembled WGS sequence"/>
</dbReference>
<dbReference type="GO" id="GO:0005794">
    <property type="term" value="C:Golgi apparatus"/>
    <property type="evidence" value="ECO:0007669"/>
    <property type="project" value="UniProtKB-SubCell"/>
</dbReference>
<feature type="chain" id="PRO_5043921509" evidence="6">
    <location>
        <begin position="22"/>
        <end position="994"/>
    </location>
</feature>
<sequence length="994" mass="111692">MLNAVIFFIVIFFFSLRLIDSKEQKIENLHSQENESKDPTIGTPQDPVVTQLQEIINSEEEEIDKEFLDMASVTKDSVMEPQLDQELHVEEQQIEPQVSVSTSKEPTDTTDNQDAKIVDRESIPDKTLDIDEASKKEEVPLNNNEGTEDYLDSNIPNESNTATLIASDSPDISNDVLPKSTADVNTDGNSISDEQSLPKSPSLSPLSSTPSTPASSQTKKKLTMQERLAIAVKDKKKKSKKGKKSKKLGVQNEIEAEIAKETEPANHDAELELIKKLDDSEAPNEQGQTEELVEGDKTVDLKVTKIEDMTKEELLDHYRATTVQYEAKISNLASQLENNRSAEKSVQSTSPIDEQLRIKDEQIAGLIEEGEKLSMKELKYTTMIKNLRSKDSQSQSAIESLESKLSNLDSKHAELKKEFFSLKEVSKEDKTKLKDMKHLEANYKDLSDRYDKISQELTEHKFKNYEKKMNDLQEKLAAKINTEKELNLKLEQEKIQVSLLKSTSKKEVDDLNLKIEDLENSNKSMKEEYDLEIARLETKVEKLRFSNEDSKTDRSNSTGPDGDSQNSGSNGNTKQLKAQLAALQHQYQTTLDSLQTLESTYSAKITTLSQSYNTLKKSESAQAKSLKKMVSQLSELKEEHARAIEASSTHEVELAEMRKEVSLKQDEINTWREKYEELKQKHQESTMQLEKKLLKVEMELQKMRVIAPDDNNSTINIHNNGSSSSLLMDEDGQLDTLRSGQSASTQYLTTHLSRSSELLSPSQFSFWNGNASNGNANWRSPEVRSPSMTFNLPVSRGNESNSFNYGNINGIRRDSLHGAAMAGDGTNSTINGVDRDSISLNFETSSKFDSVSQQASPFLTSPNPAGGLVPGSGGGQGPTGATIQLIGKLSSKLSRIETELSTTKEELKKSYREKNELSSEMVQMMDQIAEVETIQERNRDLEQKVNELEKREKVSLEVLGEKSEIVEELRCDVADLKDLLRQQVEQMIEMQQQK</sequence>
<keyword evidence="6" id="KW-0732">Signal</keyword>
<proteinExistence type="predicted"/>
<keyword evidence="2" id="KW-0333">Golgi apparatus</keyword>
<evidence type="ECO:0000256" key="4">
    <source>
        <dbReference type="SAM" id="Coils"/>
    </source>
</evidence>
<feature type="coiled-coil region" evidence="4">
    <location>
        <begin position="886"/>
        <end position="993"/>
    </location>
</feature>
<dbReference type="PANTHER" id="PTHR46515:SF1">
    <property type="entry name" value="TATA ELEMENT MODULATORY FACTOR"/>
    <property type="match status" value="1"/>
</dbReference>
<evidence type="ECO:0000313" key="8">
    <source>
        <dbReference type="EMBL" id="GMM36543.1"/>
    </source>
</evidence>
<dbReference type="InterPro" id="IPR022092">
    <property type="entry name" value="TMF_DNA-bd"/>
</dbReference>
<feature type="coiled-coil region" evidence="4">
    <location>
        <begin position="626"/>
        <end position="699"/>
    </location>
</feature>
<comment type="subcellular location">
    <subcellularLocation>
        <location evidence="1">Golgi apparatus</location>
    </subcellularLocation>
</comment>
<feature type="region of interest" description="Disordered" evidence="5">
    <location>
        <begin position="544"/>
        <end position="572"/>
    </location>
</feature>
<feature type="compositionally biased region" description="Basic and acidic residues" evidence="5">
    <location>
        <begin position="544"/>
        <end position="554"/>
    </location>
</feature>
<organism evidence="8 9">
    <name type="scientific">Saccharomycopsis crataegensis</name>
    <dbReference type="NCBI Taxonomy" id="43959"/>
    <lineage>
        <taxon>Eukaryota</taxon>
        <taxon>Fungi</taxon>
        <taxon>Dikarya</taxon>
        <taxon>Ascomycota</taxon>
        <taxon>Saccharomycotina</taxon>
        <taxon>Saccharomycetes</taxon>
        <taxon>Saccharomycopsidaceae</taxon>
        <taxon>Saccharomycopsis</taxon>
    </lineage>
</organism>
<gene>
    <name evidence="8" type="ORF">DASC09_038680</name>
</gene>
<evidence type="ECO:0000256" key="6">
    <source>
        <dbReference type="SAM" id="SignalP"/>
    </source>
</evidence>
<evidence type="ECO:0000256" key="1">
    <source>
        <dbReference type="ARBA" id="ARBA00004555"/>
    </source>
</evidence>
<dbReference type="AlphaFoldDB" id="A0AAV5QNT9"/>
<evidence type="ECO:0000256" key="3">
    <source>
        <dbReference type="ARBA" id="ARBA00023054"/>
    </source>
</evidence>
<dbReference type="GeneID" id="90074518"/>
<feature type="compositionally biased region" description="Low complexity" evidence="5">
    <location>
        <begin position="197"/>
        <end position="217"/>
    </location>
</feature>
<evidence type="ECO:0000259" key="7">
    <source>
        <dbReference type="Pfam" id="PF12325"/>
    </source>
</evidence>
<feature type="compositionally biased region" description="Polar residues" evidence="5">
    <location>
        <begin position="555"/>
        <end position="572"/>
    </location>
</feature>
<feature type="compositionally biased region" description="Basic and acidic residues" evidence="5">
    <location>
        <begin position="257"/>
        <end position="279"/>
    </location>
</feature>
<evidence type="ECO:0000313" key="9">
    <source>
        <dbReference type="Proteomes" id="UP001360560"/>
    </source>
</evidence>
<feature type="compositionally biased region" description="Polar residues" evidence="5">
    <location>
        <begin position="154"/>
        <end position="172"/>
    </location>
</feature>
<dbReference type="PANTHER" id="PTHR46515">
    <property type="entry name" value="TATA ELEMENT MODULATORY FACTOR TMF1"/>
    <property type="match status" value="1"/>
</dbReference>
<dbReference type="Pfam" id="PF12329">
    <property type="entry name" value="TMF_DNA_bd"/>
    <property type="match status" value="1"/>
</dbReference>
<dbReference type="EMBL" id="BTFZ01000011">
    <property type="protein sequence ID" value="GMM36543.1"/>
    <property type="molecule type" value="Genomic_DNA"/>
</dbReference>
<feature type="compositionally biased region" description="Basic residues" evidence="5">
    <location>
        <begin position="234"/>
        <end position="247"/>
    </location>
</feature>
<reference evidence="8 9" key="1">
    <citation type="journal article" date="2023" name="Elife">
        <title>Identification of key yeast species and microbe-microbe interactions impacting larval growth of Drosophila in the wild.</title>
        <authorList>
            <person name="Mure A."/>
            <person name="Sugiura Y."/>
            <person name="Maeda R."/>
            <person name="Honda K."/>
            <person name="Sakurai N."/>
            <person name="Takahashi Y."/>
            <person name="Watada M."/>
            <person name="Katoh T."/>
            <person name="Gotoh A."/>
            <person name="Gotoh Y."/>
            <person name="Taniguchi I."/>
            <person name="Nakamura K."/>
            <person name="Hayashi T."/>
            <person name="Katayama T."/>
            <person name="Uemura T."/>
            <person name="Hattori Y."/>
        </authorList>
    </citation>
    <scope>NUCLEOTIDE SEQUENCE [LARGE SCALE GENOMIC DNA]</scope>
    <source>
        <strain evidence="8 9">SC-9</strain>
    </source>
</reference>
<feature type="compositionally biased region" description="Gly residues" evidence="5">
    <location>
        <begin position="868"/>
        <end position="878"/>
    </location>
</feature>
<keyword evidence="9" id="KW-1185">Reference proteome</keyword>
<feature type="compositionally biased region" description="Polar residues" evidence="5">
    <location>
        <begin position="854"/>
        <end position="863"/>
    </location>
</feature>
<feature type="signal peptide" evidence="6">
    <location>
        <begin position="1"/>
        <end position="21"/>
    </location>
</feature>
<feature type="region of interest" description="Disordered" evidence="5">
    <location>
        <begin position="854"/>
        <end position="879"/>
    </location>
</feature>
<dbReference type="RefSeq" id="XP_064853539.1">
    <property type="nucleotide sequence ID" value="XM_064997467.1"/>
</dbReference>
<keyword evidence="3 4" id="KW-0175">Coiled coil</keyword>
<dbReference type="InterPro" id="IPR052602">
    <property type="entry name" value="Growth_transcription_reg"/>
</dbReference>
<evidence type="ECO:0000256" key="2">
    <source>
        <dbReference type="ARBA" id="ARBA00023034"/>
    </source>
</evidence>
<name>A0AAV5QNT9_9ASCO</name>